<dbReference type="OrthoDB" id="10043043at2759"/>
<dbReference type="Ensembl" id="ENSGEVT00005030505.1">
    <property type="protein sequence ID" value="ENSGEVP00005029027.1"/>
    <property type="gene ID" value="ENSGEVG00005020372.1"/>
</dbReference>
<evidence type="ECO:0000313" key="3">
    <source>
        <dbReference type="Ensembl" id="ENSGEVP00005029027.1"/>
    </source>
</evidence>
<name>A0A8C4YR71_9SAUR</name>
<evidence type="ECO:0000313" key="4">
    <source>
        <dbReference type="Proteomes" id="UP000694390"/>
    </source>
</evidence>
<reference evidence="3" key="2">
    <citation type="submission" date="2025-09" db="UniProtKB">
        <authorList>
            <consortium name="Ensembl"/>
        </authorList>
    </citation>
    <scope>IDENTIFICATION</scope>
</reference>
<dbReference type="Proteomes" id="UP000694390">
    <property type="component" value="Unassembled WGS sequence"/>
</dbReference>
<dbReference type="InterPro" id="IPR011162">
    <property type="entry name" value="MHC_I/II-like_Ag-recog"/>
</dbReference>
<accession>A0A8C4YR71</accession>
<protein>
    <recommendedName>
        <fullName evidence="2">MHC class II beta chain N-terminal domain-containing protein</fullName>
    </recommendedName>
</protein>
<reference evidence="3" key="1">
    <citation type="submission" date="2025-08" db="UniProtKB">
        <authorList>
            <consortium name="Ensembl"/>
        </authorList>
    </citation>
    <scope>IDENTIFICATION</scope>
</reference>
<evidence type="ECO:0000259" key="2">
    <source>
        <dbReference type="SMART" id="SM00921"/>
    </source>
</evidence>
<dbReference type="Pfam" id="PF00969">
    <property type="entry name" value="MHC_II_beta"/>
    <property type="match status" value="1"/>
</dbReference>
<dbReference type="GeneTree" id="ENSGT00960000189152"/>
<dbReference type="GO" id="GO:0006955">
    <property type="term" value="P:immune response"/>
    <property type="evidence" value="ECO:0007669"/>
    <property type="project" value="InterPro"/>
</dbReference>
<dbReference type="Gene3D" id="3.10.320.10">
    <property type="entry name" value="Class II Histocompatibility Antigen, M Beta Chain, Chain B, domain 1"/>
    <property type="match status" value="1"/>
</dbReference>
<feature type="domain" description="MHC class II beta chain N-terminal" evidence="2">
    <location>
        <begin position="23"/>
        <end position="87"/>
    </location>
</feature>
<dbReference type="SMART" id="SM00921">
    <property type="entry name" value="MHC_II_beta"/>
    <property type="match status" value="1"/>
</dbReference>
<sequence length="101" mass="11419">MGDIDANELIMELNQHFLYQIKAECYFTNGTQRVRYLYRDIYNGRQDVHFDSELGVFVADTELGRPDAEHWNIRPETGCGGHVLPAQLRGGAGGEGGRPHR</sequence>
<dbReference type="GO" id="GO:0042613">
    <property type="term" value="C:MHC class II protein complex"/>
    <property type="evidence" value="ECO:0007669"/>
    <property type="project" value="InterPro"/>
</dbReference>
<keyword evidence="4" id="KW-1185">Reference proteome</keyword>
<proteinExistence type="predicted"/>
<dbReference type="GO" id="GO:0019882">
    <property type="term" value="P:antigen processing and presentation"/>
    <property type="evidence" value="ECO:0007669"/>
    <property type="project" value="InterPro"/>
</dbReference>
<keyword evidence="1" id="KW-0325">Glycoprotein</keyword>
<organism evidence="3 4">
    <name type="scientific">Gopherus evgoodei</name>
    <name type="common">Goodes thornscrub tortoise</name>
    <dbReference type="NCBI Taxonomy" id="1825980"/>
    <lineage>
        <taxon>Eukaryota</taxon>
        <taxon>Metazoa</taxon>
        <taxon>Chordata</taxon>
        <taxon>Craniata</taxon>
        <taxon>Vertebrata</taxon>
        <taxon>Euteleostomi</taxon>
        <taxon>Archelosauria</taxon>
        <taxon>Testudinata</taxon>
        <taxon>Testudines</taxon>
        <taxon>Cryptodira</taxon>
        <taxon>Durocryptodira</taxon>
        <taxon>Testudinoidea</taxon>
        <taxon>Testudinidae</taxon>
        <taxon>Gopherus</taxon>
    </lineage>
</organism>
<evidence type="ECO:0000256" key="1">
    <source>
        <dbReference type="ARBA" id="ARBA00023180"/>
    </source>
</evidence>
<dbReference type="AlphaFoldDB" id="A0A8C4YR71"/>
<dbReference type="SUPFAM" id="SSF54452">
    <property type="entry name" value="MHC antigen-recognition domain"/>
    <property type="match status" value="1"/>
</dbReference>
<dbReference type="InterPro" id="IPR014745">
    <property type="entry name" value="MHC_II_a/b_N"/>
</dbReference>
<dbReference type="InterPro" id="IPR000353">
    <property type="entry name" value="MHC_II_b_N"/>
</dbReference>